<dbReference type="Gene3D" id="3.30.70.1350">
    <property type="entry name" value="Cation efflux protein, cytoplasmic domain"/>
    <property type="match status" value="1"/>
</dbReference>
<dbReference type="GO" id="GO:0008324">
    <property type="term" value="F:monoatomic cation transmembrane transporter activity"/>
    <property type="evidence" value="ECO:0007669"/>
    <property type="project" value="InterPro"/>
</dbReference>
<gene>
    <name evidence="10" type="ordered locus">Weevi_0732</name>
</gene>
<dbReference type="FunFam" id="1.20.1510.10:FF:000006">
    <property type="entry name" value="Divalent cation efflux transporter"/>
    <property type="match status" value="1"/>
</dbReference>
<keyword evidence="5 7" id="KW-1133">Transmembrane helix</keyword>
<name>F0P0G3_WEEVC</name>
<dbReference type="Proteomes" id="UP000008641">
    <property type="component" value="Chromosome"/>
</dbReference>
<feature type="transmembrane region" description="Helical" evidence="7">
    <location>
        <begin position="38"/>
        <end position="59"/>
    </location>
</feature>
<dbReference type="eggNOG" id="COG0053">
    <property type="taxonomic scope" value="Bacteria"/>
</dbReference>
<proteinExistence type="inferred from homology"/>
<dbReference type="HOGENOM" id="CLU_013430_3_6_10"/>
<dbReference type="InterPro" id="IPR050291">
    <property type="entry name" value="CDF_Transporter"/>
</dbReference>
<dbReference type="OrthoDB" id="9806522at2"/>
<dbReference type="KEGG" id="wvi:Weevi_0732"/>
<dbReference type="PANTHER" id="PTHR43840">
    <property type="entry name" value="MITOCHONDRIAL METAL TRANSPORTER 1-RELATED"/>
    <property type="match status" value="1"/>
</dbReference>
<dbReference type="SUPFAM" id="SSF160240">
    <property type="entry name" value="Cation efflux protein cytoplasmic domain-like"/>
    <property type="match status" value="1"/>
</dbReference>
<comment type="similarity">
    <text evidence="2">Belongs to the cation diffusion facilitator (CDF) transporter (TC 2.A.4) family.</text>
</comment>
<evidence type="ECO:0000259" key="9">
    <source>
        <dbReference type="Pfam" id="PF16916"/>
    </source>
</evidence>
<dbReference type="InterPro" id="IPR036837">
    <property type="entry name" value="Cation_efflux_CTD_sf"/>
</dbReference>
<feature type="transmembrane region" description="Helical" evidence="7">
    <location>
        <begin position="12"/>
        <end position="32"/>
    </location>
</feature>
<dbReference type="InterPro" id="IPR058533">
    <property type="entry name" value="Cation_efflux_TM"/>
</dbReference>
<evidence type="ECO:0000256" key="1">
    <source>
        <dbReference type="ARBA" id="ARBA00004141"/>
    </source>
</evidence>
<keyword evidence="4 7" id="KW-0812">Transmembrane</keyword>
<dbReference type="InterPro" id="IPR002524">
    <property type="entry name" value="Cation_efflux"/>
</dbReference>
<evidence type="ECO:0000256" key="4">
    <source>
        <dbReference type="ARBA" id="ARBA00022692"/>
    </source>
</evidence>
<dbReference type="Gene3D" id="1.20.1510.10">
    <property type="entry name" value="Cation efflux protein transmembrane domain"/>
    <property type="match status" value="1"/>
</dbReference>
<evidence type="ECO:0000256" key="3">
    <source>
        <dbReference type="ARBA" id="ARBA00022448"/>
    </source>
</evidence>
<dbReference type="InterPro" id="IPR027470">
    <property type="entry name" value="Cation_efflux_CTD"/>
</dbReference>
<feature type="transmembrane region" description="Helical" evidence="7">
    <location>
        <begin position="155"/>
        <end position="176"/>
    </location>
</feature>
<dbReference type="PANTHER" id="PTHR43840:SF15">
    <property type="entry name" value="MITOCHONDRIAL METAL TRANSPORTER 1-RELATED"/>
    <property type="match status" value="1"/>
</dbReference>
<evidence type="ECO:0000256" key="7">
    <source>
        <dbReference type="SAM" id="Phobius"/>
    </source>
</evidence>
<evidence type="ECO:0000313" key="11">
    <source>
        <dbReference type="Proteomes" id="UP000008641"/>
    </source>
</evidence>
<evidence type="ECO:0000313" key="10">
    <source>
        <dbReference type="EMBL" id="ADX67447.1"/>
    </source>
</evidence>
<dbReference type="SUPFAM" id="SSF161111">
    <property type="entry name" value="Cation efflux protein transmembrane domain-like"/>
    <property type="match status" value="1"/>
</dbReference>
<dbReference type="EMBL" id="CP002455">
    <property type="protein sequence ID" value="ADX67447.1"/>
    <property type="molecule type" value="Genomic_DNA"/>
</dbReference>
<dbReference type="Pfam" id="PF16916">
    <property type="entry name" value="ZT_dimer"/>
    <property type="match status" value="1"/>
</dbReference>
<feature type="domain" description="Cation efflux protein transmembrane" evidence="8">
    <location>
        <begin position="13"/>
        <end position="207"/>
    </location>
</feature>
<feature type="transmembrane region" description="Helical" evidence="7">
    <location>
        <begin position="182"/>
        <end position="199"/>
    </location>
</feature>
<dbReference type="RefSeq" id="WP_013597838.1">
    <property type="nucleotide sequence ID" value="NC_015144.1"/>
</dbReference>
<comment type="subcellular location">
    <subcellularLocation>
        <location evidence="1">Membrane</location>
        <topology evidence="1">Multi-pass membrane protein</topology>
    </subcellularLocation>
</comment>
<keyword evidence="11" id="KW-1185">Reference proteome</keyword>
<protein>
    <submittedName>
        <fullName evidence="10">Cation diffusion facilitator family transporter</fullName>
    </submittedName>
</protein>
<evidence type="ECO:0000259" key="8">
    <source>
        <dbReference type="Pfam" id="PF01545"/>
    </source>
</evidence>
<evidence type="ECO:0000256" key="2">
    <source>
        <dbReference type="ARBA" id="ARBA00008114"/>
    </source>
</evidence>
<reference evidence="10 11" key="1">
    <citation type="journal article" date="2011" name="Stand. Genomic Sci.">
        <title>Complete genome sequence of Weeksella virosa type strain (9751).</title>
        <authorList>
            <person name="Lang E."/>
            <person name="Teshima H."/>
            <person name="Lucas S."/>
            <person name="Lapidus A."/>
            <person name="Hammon N."/>
            <person name="Deshpande S."/>
            <person name="Nolan M."/>
            <person name="Cheng J.F."/>
            <person name="Pitluck S."/>
            <person name="Liolios K."/>
            <person name="Pagani I."/>
            <person name="Mikhailova N."/>
            <person name="Ivanova N."/>
            <person name="Mavromatis K."/>
            <person name="Pati A."/>
            <person name="Tapia R."/>
            <person name="Han C."/>
            <person name="Goodwin L."/>
            <person name="Chen A."/>
            <person name="Palaniappan K."/>
            <person name="Land M."/>
            <person name="Hauser L."/>
            <person name="Chang Y.J."/>
            <person name="Jeffries C.D."/>
            <person name="Brambilla E.M."/>
            <person name="Kopitz M."/>
            <person name="Rohde M."/>
            <person name="Goker M."/>
            <person name="Tindall B.J."/>
            <person name="Detter J.C."/>
            <person name="Woyke T."/>
            <person name="Bristow J."/>
            <person name="Eisen J.A."/>
            <person name="Markowitz V."/>
            <person name="Hugenholtz P."/>
            <person name="Klenk H.P."/>
            <person name="Kyrpides N.C."/>
        </authorList>
    </citation>
    <scope>NUCLEOTIDE SEQUENCE [LARGE SCALE GENOMIC DNA]</scope>
    <source>
        <strain evidence="11">ATCC 43766 / DSM 16922 / JCM 21250 / NBRC 16016 / NCTC 11634 / CL345/78</strain>
    </source>
</reference>
<feature type="transmembrane region" description="Helical" evidence="7">
    <location>
        <begin position="80"/>
        <end position="101"/>
    </location>
</feature>
<organism evidence="10 11">
    <name type="scientific">Weeksella virosa (strain ATCC 43766 / DSM 16922 / JCM 21250 / CCUG 30538 / CDC 9751 / IAM 14551 / NBRC 16016 / NCTC 11634 / CL345/78)</name>
    <dbReference type="NCBI Taxonomy" id="865938"/>
    <lineage>
        <taxon>Bacteria</taxon>
        <taxon>Pseudomonadati</taxon>
        <taxon>Bacteroidota</taxon>
        <taxon>Flavobacteriia</taxon>
        <taxon>Flavobacteriales</taxon>
        <taxon>Weeksellaceae</taxon>
        <taxon>Weeksella</taxon>
    </lineage>
</organism>
<feature type="domain" description="Cation efflux protein cytoplasmic" evidence="9">
    <location>
        <begin position="212"/>
        <end position="288"/>
    </location>
</feature>
<reference evidence="11" key="2">
    <citation type="journal article" date="2011" name="Stand. Genomic Sci.">
        <title>Complete genome sequence of Weeksella virosa type strain (9751T).</title>
        <authorList>
            <person name="Lang E."/>
            <person name="Teshima H."/>
            <person name="Lucas S."/>
            <person name="Lapidus A."/>
            <person name="Hammon N."/>
            <person name="Deshpande S."/>
            <person name="Nolan M."/>
            <person name="Cheng J."/>
            <person name="Pitluck S."/>
            <person name="Liolios K."/>
            <person name="Pagani I."/>
            <person name="Mikhailova N."/>
            <person name="Ivanova N."/>
            <person name="Mavromatis K."/>
            <person name="Pati A."/>
            <person name="Tapia R."/>
            <person name="Han C."/>
            <person name="Goodwin L."/>
            <person name="Chen A."/>
            <person name="Palaniappan K."/>
            <person name="Land M."/>
            <person name="Hauser L."/>
            <person name="Chang Y."/>
            <person name="Jeffries C."/>
            <person name="Brambilla E."/>
            <person name="Kopitz M."/>
            <person name="Rohde M."/>
            <person name="Goker M."/>
            <person name="Tindall B."/>
            <person name="Detter J."/>
            <person name="Woyke T."/>
            <person name="Bristow J."/>
            <person name="Eisen J."/>
            <person name="Markowitz V."/>
            <person name="Hugenholtz P."/>
            <person name="Klenk H."/>
            <person name="Kyrpides N."/>
        </authorList>
    </citation>
    <scope>NUCLEOTIDE SEQUENCE [LARGE SCALE GENOMIC DNA]</scope>
    <source>
        <strain evidence="11">ATCC 43766 / DSM 16922 / JCM 21250 / NBRC 16016 / NCTC 11634 / CL345/78</strain>
    </source>
</reference>
<dbReference type="STRING" id="865938.Weevi_0732"/>
<evidence type="ECO:0000256" key="6">
    <source>
        <dbReference type="ARBA" id="ARBA00023136"/>
    </source>
</evidence>
<dbReference type="InterPro" id="IPR027469">
    <property type="entry name" value="Cation_efflux_TMD_sf"/>
</dbReference>
<dbReference type="AlphaFoldDB" id="F0P0G3"/>
<evidence type="ECO:0000256" key="5">
    <source>
        <dbReference type="ARBA" id="ARBA00022989"/>
    </source>
</evidence>
<keyword evidence="6 7" id="KW-0472">Membrane</keyword>
<dbReference type="NCBIfam" id="TIGR01297">
    <property type="entry name" value="CDF"/>
    <property type="match status" value="1"/>
</dbReference>
<keyword evidence="3" id="KW-0813">Transport</keyword>
<feature type="transmembrane region" description="Helical" evidence="7">
    <location>
        <begin position="113"/>
        <end position="134"/>
    </location>
</feature>
<dbReference type="GO" id="GO:0016020">
    <property type="term" value="C:membrane"/>
    <property type="evidence" value="ECO:0007669"/>
    <property type="project" value="UniProtKB-SubCell"/>
</dbReference>
<sequence>MESNTDKAIKASIFSVLGNLCLALIKGVAGYLGNSYALIADAIESTTDVFSSILVVFGLKYSSRPADENHPYGHGKAEAIVTFMVVLFLIVSACIIAYESVQNILTPHDMPKPFTLIVLAGIILFKELSYQYVIRKSKETNSSSLKADAWHHRSDAITSVMAFIGISFALILGPGWEASDDVAALIASGIILYNAYRILRPALGEIMDEHLYDELIENIKTITLQVPGVLGTDKANIRKSGMMYFVDLHVIVDKGISVGEGHEISHLVKDLIKFKIPEIADVLIHIEPDYLENKNYEERLNRLKKKI</sequence>
<accession>F0P0G3</accession>
<dbReference type="Pfam" id="PF01545">
    <property type="entry name" value="Cation_efflux"/>
    <property type="match status" value="1"/>
</dbReference>